<dbReference type="AlphaFoldDB" id="V2W3C3"/>
<sequence length="194" mass="21141">MMAINLEKGQKINLQKADGSSLQQIFLGVGWDVAKSKGFLGFGGGSADIDLDASVILFDENKQVVDVVYFGQLRSKDGSITHSGDNLTGAGDGDDEVIRVNLTQVPSQVKSLVFTVSSFRGQTFEKVENAFCRLVDQASNQQIASYKLSSQGGHTGLIIAKIYRHNDAWKMHAIGENVHGRTFQDIVPYVLPHI</sequence>
<proteinExistence type="predicted"/>
<dbReference type="EMBL" id="AYEV01000029">
    <property type="protein sequence ID" value="ESK54494.1"/>
    <property type="molecule type" value="Genomic_DNA"/>
</dbReference>
<dbReference type="GO" id="GO:0046690">
    <property type="term" value="P:response to tellurium ion"/>
    <property type="evidence" value="ECO:0007669"/>
    <property type="project" value="UniProtKB-KW"/>
</dbReference>
<comment type="caution">
    <text evidence="3">The sequence shown here is derived from an EMBL/GenBank/DDBJ whole genome shotgun (WGS) entry which is preliminary data.</text>
</comment>
<keyword evidence="1" id="KW-0778">Tellurium resistance</keyword>
<organism evidence="3 4">
    <name type="scientific">Acinetobacter tjernbergiae DSM 14971 = CIP 107465</name>
    <dbReference type="NCBI Taxonomy" id="1120928"/>
    <lineage>
        <taxon>Bacteria</taxon>
        <taxon>Pseudomonadati</taxon>
        <taxon>Pseudomonadota</taxon>
        <taxon>Gammaproteobacteria</taxon>
        <taxon>Moraxellales</taxon>
        <taxon>Moraxellaceae</taxon>
        <taxon>Acinetobacter</taxon>
    </lineage>
</organism>
<evidence type="ECO:0000256" key="1">
    <source>
        <dbReference type="ARBA" id="ARBA00022686"/>
    </source>
</evidence>
<evidence type="ECO:0000313" key="4">
    <source>
        <dbReference type="Proteomes" id="UP000017404"/>
    </source>
</evidence>
<dbReference type="Gene3D" id="2.60.60.30">
    <property type="entry name" value="sav2460 like domains"/>
    <property type="match status" value="1"/>
</dbReference>
<dbReference type="Pfam" id="PF02342">
    <property type="entry name" value="TerD"/>
    <property type="match status" value="1"/>
</dbReference>
<dbReference type="STRING" id="202955.GCA_000759995_01949"/>
<reference evidence="3 4" key="1">
    <citation type="submission" date="2013-10" db="EMBL/GenBank/DDBJ databases">
        <title>The Genome Sequence of Acinetobacter tjernbergiae CIP107465.</title>
        <authorList>
            <consortium name="The Broad Institute Genomics Platform"/>
            <consortium name="The Broad Institute Genome Sequencing Center for Infectious Disease"/>
            <person name="Cerqueira G."/>
            <person name="Feldgarden M."/>
            <person name="Courvalin P."/>
            <person name="Grillot-Courvalin C."/>
            <person name="Clermont D."/>
            <person name="Rocha E."/>
            <person name="Yoon E.-J."/>
            <person name="Nemec A."/>
            <person name="Young S.K."/>
            <person name="Zeng Q."/>
            <person name="Gargeya S."/>
            <person name="Fitzgerald M."/>
            <person name="Abouelleil A."/>
            <person name="Alvarado L."/>
            <person name="Berlin A.M."/>
            <person name="Chapman S.B."/>
            <person name="Gainer-Dewar J."/>
            <person name="Goldberg J."/>
            <person name="Gnerre S."/>
            <person name="Griggs A."/>
            <person name="Gujja S."/>
            <person name="Hansen M."/>
            <person name="Howarth C."/>
            <person name="Imamovic A."/>
            <person name="Ireland A."/>
            <person name="Larimer J."/>
            <person name="McCowan C."/>
            <person name="Murphy C."/>
            <person name="Pearson M."/>
            <person name="Poon T.W."/>
            <person name="Priest M."/>
            <person name="Roberts A."/>
            <person name="Saif S."/>
            <person name="Shea T."/>
            <person name="Sykes S."/>
            <person name="Wortman J."/>
            <person name="Nusbaum C."/>
            <person name="Birren B."/>
        </authorList>
    </citation>
    <scope>NUCLEOTIDE SEQUENCE [LARGE SCALE GENOMIC DNA]</scope>
    <source>
        <strain evidence="3 4">CIP 107465</strain>
    </source>
</reference>
<protein>
    <recommendedName>
        <fullName evidence="2">TerD domain-containing protein</fullName>
    </recommendedName>
</protein>
<evidence type="ECO:0000313" key="3">
    <source>
        <dbReference type="EMBL" id="ESK54494.1"/>
    </source>
</evidence>
<accession>V2W3C3</accession>
<dbReference type="Proteomes" id="UP000017404">
    <property type="component" value="Unassembled WGS sequence"/>
</dbReference>
<keyword evidence="4" id="KW-1185">Reference proteome</keyword>
<feature type="domain" description="TerD" evidence="2">
    <location>
        <begin position="2"/>
        <end position="181"/>
    </location>
</feature>
<dbReference type="PANTHER" id="PTHR32097">
    <property type="entry name" value="CAMP-BINDING PROTEIN 1-RELATED"/>
    <property type="match status" value="1"/>
</dbReference>
<dbReference type="PATRIC" id="fig|1120928.5.peg.2645"/>
<dbReference type="PANTHER" id="PTHR32097:SF17">
    <property type="entry name" value="CAMP-BINDING PROTEIN 1-RELATED"/>
    <property type="match status" value="1"/>
</dbReference>
<dbReference type="InterPro" id="IPR003325">
    <property type="entry name" value="TerD"/>
</dbReference>
<dbReference type="CDD" id="cd06974">
    <property type="entry name" value="TerD_like"/>
    <property type="match status" value="1"/>
</dbReference>
<dbReference type="eggNOG" id="COG2310">
    <property type="taxonomic scope" value="Bacteria"/>
</dbReference>
<gene>
    <name evidence="3" type="ORF">F990_02618</name>
</gene>
<name>V2W3C3_9GAMM</name>
<evidence type="ECO:0000259" key="2">
    <source>
        <dbReference type="Pfam" id="PF02342"/>
    </source>
</evidence>
<dbReference type="InterPro" id="IPR051324">
    <property type="entry name" value="Stress/Tellurium_Resist"/>
</dbReference>